<dbReference type="Proteomes" id="UP000004713">
    <property type="component" value="Unassembled WGS sequence"/>
</dbReference>
<comment type="caution">
    <text evidence="1">The sequence shown here is derived from an EMBL/GenBank/DDBJ whole genome shotgun (WGS) entry which is preliminary data.</text>
</comment>
<accession>B0NQC6</accession>
<organism evidence="1 2">
    <name type="scientific">Bacteroides stercoris ATCC 43183</name>
    <dbReference type="NCBI Taxonomy" id="449673"/>
    <lineage>
        <taxon>Bacteria</taxon>
        <taxon>Pseudomonadati</taxon>
        <taxon>Bacteroidota</taxon>
        <taxon>Bacteroidia</taxon>
        <taxon>Bacteroidales</taxon>
        <taxon>Bacteroidaceae</taxon>
        <taxon>Bacteroides</taxon>
    </lineage>
</organism>
<evidence type="ECO:0000313" key="1">
    <source>
        <dbReference type="EMBL" id="EDS15075.1"/>
    </source>
</evidence>
<reference evidence="1 2" key="2">
    <citation type="submission" date="2007-11" db="EMBL/GenBank/DDBJ databases">
        <authorList>
            <person name="Fulton L."/>
            <person name="Clifton S."/>
            <person name="Fulton B."/>
            <person name="Xu J."/>
            <person name="Minx P."/>
            <person name="Pepin K.H."/>
            <person name="Johnson M."/>
            <person name="Thiruvilangam P."/>
            <person name="Bhonagiri V."/>
            <person name="Nash W.E."/>
            <person name="Mardis E.R."/>
            <person name="Wilson R.K."/>
        </authorList>
    </citation>
    <scope>NUCLEOTIDE SEQUENCE [LARGE SCALE GENOMIC DNA]</scope>
    <source>
        <strain evidence="1 2">ATCC 43183</strain>
    </source>
</reference>
<evidence type="ECO:0000313" key="2">
    <source>
        <dbReference type="Proteomes" id="UP000004713"/>
    </source>
</evidence>
<gene>
    <name evidence="1" type="ORF">BACSTE_01572</name>
</gene>
<proteinExistence type="predicted"/>
<protein>
    <submittedName>
        <fullName evidence="1">Uncharacterized protein</fullName>
    </submittedName>
</protein>
<dbReference type="EMBL" id="ABFZ02000019">
    <property type="protein sequence ID" value="EDS15075.1"/>
    <property type="molecule type" value="Genomic_DNA"/>
</dbReference>
<dbReference type="HOGENOM" id="CLU_2987178_0_0_10"/>
<sequence length="57" mass="6675">MSLYLFLFFVLQLATEEPAVGNRTARNRKPDSPQLRNEVLHRSERYFTPYTSGKKTV</sequence>
<name>B0NQC6_BACSE</name>
<reference evidence="1 2" key="1">
    <citation type="submission" date="2007-11" db="EMBL/GenBank/DDBJ databases">
        <title>Draft genome sequence of Bacteroides stercoris(ATCC 43183).</title>
        <authorList>
            <person name="Sudarsanam P."/>
            <person name="Ley R."/>
            <person name="Guruge J."/>
            <person name="Turnbaugh P.J."/>
            <person name="Mahowald M."/>
            <person name="Liep D."/>
            <person name="Gordon J."/>
        </authorList>
    </citation>
    <scope>NUCLEOTIDE SEQUENCE [LARGE SCALE GENOMIC DNA]</scope>
    <source>
        <strain evidence="1 2">ATCC 43183</strain>
    </source>
</reference>
<dbReference type="AlphaFoldDB" id="B0NQC6"/>